<evidence type="ECO:0000259" key="2">
    <source>
        <dbReference type="Pfam" id="PF01569"/>
    </source>
</evidence>
<dbReference type="PANTHER" id="PTHR34599">
    <property type="entry name" value="PEROXIDASE-RELATED"/>
    <property type="match status" value="1"/>
</dbReference>
<feature type="region of interest" description="Disordered" evidence="1">
    <location>
        <begin position="1"/>
        <end position="28"/>
    </location>
</feature>
<dbReference type="PANTHER" id="PTHR34599:SF1">
    <property type="entry name" value="PHOSPHATIDIC ACID PHOSPHATASE TYPE 2_HALOPEROXIDASE DOMAIN-CONTAINING PROTEIN"/>
    <property type="match status" value="1"/>
</dbReference>
<dbReference type="InterPro" id="IPR000326">
    <property type="entry name" value="PAP2/HPO"/>
</dbReference>
<dbReference type="EMBL" id="JBHRTN010000020">
    <property type="protein sequence ID" value="MFC3127240.1"/>
    <property type="molecule type" value="Genomic_DNA"/>
</dbReference>
<feature type="region of interest" description="Disordered" evidence="1">
    <location>
        <begin position="248"/>
        <end position="276"/>
    </location>
</feature>
<feature type="domain" description="Phosphatidic acid phosphatase type 2/haloperoxidase" evidence="2">
    <location>
        <begin position="254"/>
        <end position="332"/>
    </location>
</feature>
<evidence type="ECO:0000313" key="4">
    <source>
        <dbReference type="Proteomes" id="UP001595593"/>
    </source>
</evidence>
<evidence type="ECO:0000256" key="1">
    <source>
        <dbReference type="SAM" id="MobiDB-lite"/>
    </source>
</evidence>
<evidence type="ECO:0000313" key="3">
    <source>
        <dbReference type="EMBL" id="MFC3127240.1"/>
    </source>
</evidence>
<dbReference type="Gene3D" id="1.10.606.10">
    <property type="entry name" value="Vanadium-containing Chloroperoxidase, domain 2"/>
    <property type="match status" value="1"/>
</dbReference>
<dbReference type="RefSeq" id="WP_379599116.1">
    <property type="nucleotide sequence ID" value="NZ_JBHRTN010000020.1"/>
</dbReference>
<dbReference type="Proteomes" id="UP001595593">
    <property type="component" value="Unassembled WGS sequence"/>
</dbReference>
<name>A0ABV7G7N5_9PROT</name>
<comment type="caution">
    <text evidence="3">The sequence shown here is derived from an EMBL/GenBank/DDBJ whole genome shotgun (WGS) entry which is preliminary data.</text>
</comment>
<organism evidence="3 4">
    <name type="scientific">Teichococcus globiformis</name>
    <dbReference type="NCBI Taxonomy" id="2307229"/>
    <lineage>
        <taxon>Bacteria</taxon>
        <taxon>Pseudomonadati</taxon>
        <taxon>Pseudomonadota</taxon>
        <taxon>Alphaproteobacteria</taxon>
        <taxon>Acetobacterales</taxon>
        <taxon>Roseomonadaceae</taxon>
        <taxon>Roseomonas</taxon>
    </lineage>
</organism>
<sequence>MSGSDDIKQEDKVEQESPAEVTRRYNLPGPQIEPGAAFWADRGKRIAVVEVDALPDGTMLPYDRDPEAIEADIRELIYLAEKRDEQGLVIAGGTFEGRIREPLSKFLYLRPAPLGAIFNVTVDQPKVTDLFTQCGPSTPLVQTGRELARLFEDETPGLLHRHALNCLLFRSNISPPRQARIWMALDVTIYSALLAAWHFKWANINGKGHPDFERVYRERPIEYEIRRAAQMRSQPRFEVLYDRQVRADGTGDGAPRCNDPNVPSPGSPRHPAYPSGHSTYSAAASEVLTYFFPDERAELERLADNIGMARLWSAVHWRDDHKAGRALGLAVAERIKAQLIDDPVRQLTSDNLKPRPCDTTPRPDFQQVRADGRKIRNPGNPKNPHQDEIPPRPEGVADIQGSQRGAL</sequence>
<dbReference type="InterPro" id="IPR016119">
    <property type="entry name" value="Br/Cl_peroxidase_C"/>
</dbReference>
<proteinExistence type="predicted"/>
<keyword evidence="4" id="KW-1185">Reference proteome</keyword>
<dbReference type="InterPro" id="IPR052559">
    <property type="entry name" value="V-haloperoxidase"/>
</dbReference>
<dbReference type="InterPro" id="IPR036938">
    <property type="entry name" value="PAP2/HPO_sf"/>
</dbReference>
<feature type="compositionally biased region" description="Basic and acidic residues" evidence="1">
    <location>
        <begin position="1"/>
        <end position="15"/>
    </location>
</feature>
<gene>
    <name evidence="3" type="ORF">ACFOD4_19405</name>
</gene>
<accession>A0ABV7G7N5</accession>
<feature type="region of interest" description="Disordered" evidence="1">
    <location>
        <begin position="346"/>
        <end position="407"/>
    </location>
</feature>
<dbReference type="Pfam" id="PF01569">
    <property type="entry name" value="PAP2"/>
    <property type="match status" value="1"/>
</dbReference>
<dbReference type="SUPFAM" id="SSF48317">
    <property type="entry name" value="Acid phosphatase/Vanadium-dependent haloperoxidase"/>
    <property type="match status" value="1"/>
</dbReference>
<reference evidence="4" key="1">
    <citation type="journal article" date="2019" name="Int. J. Syst. Evol. Microbiol.">
        <title>The Global Catalogue of Microorganisms (GCM) 10K type strain sequencing project: providing services to taxonomists for standard genome sequencing and annotation.</title>
        <authorList>
            <consortium name="The Broad Institute Genomics Platform"/>
            <consortium name="The Broad Institute Genome Sequencing Center for Infectious Disease"/>
            <person name="Wu L."/>
            <person name="Ma J."/>
        </authorList>
    </citation>
    <scope>NUCLEOTIDE SEQUENCE [LARGE SCALE GENOMIC DNA]</scope>
    <source>
        <strain evidence="4">KCTC 52094</strain>
    </source>
</reference>
<protein>
    <submittedName>
        <fullName evidence="3">Phosphatase PAP2 family protein</fullName>
    </submittedName>
</protein>